<keyword evidence="1" id="KW-0812">Transmembrane</keyword>
<sequence>MARIRPPAEAEANLWAGAPSFVTFLPVLVLCVPFVWLLFPIPVLVYYWLQWRTTRYALTSQRMRVTSGVLSRRVEEVELFRVRDIELHASFVERLCGVATLRIHSNDRTAPTLAFEGIARAAWVKEALRERVLVLRETKRRIV</sequence>
<evidence type="ECO:0000313" key="3">
    <source>
        <dbReference type="EMBL" id="MCA1858322.1"/>
    </source>
</evidence>
<organism evidence="3 4">
    <name type="scientific">Massilia hydrophila</name>
    <dbReference type="NCBI Taxonomy" id="3044279"/>
    <lineage>
        <taxon>Bacteria</taxon>
        <taxon>Pseudomonadati</taxon>
        <taxon>Pseudomonadota</taxon>
        <taxon>Betaproteobacteria</taxon>
        <taxon>Burkholderiales</taxon>
        <taxon>Oxalobacteraceae</taxon>
        <taxon>Telluria group</taxon>
        <taxon>Massilia</taxon>
    </lineage>
</organism>
<keyword evidence="1" id="KW-0472">Membrane</keyword>
<dbReference type="RefSeq" id="WP_225240475.1">
    <property type="nucleotide sequence ID" value="NZ_JAHYBX010000013.1"/>
</dbReference>
<reference evidence="3 4" key="1">
    <citation type="submission" date="2021-07" db="EMBL/GenBank/DDBJ databases">
        <title>Characterization of Violacein-producing bacteria and related species.</title>
        <authorList>
            <person name="Wilson H.S."/>
            <person name="De Leon M.E."/>
        </authorList>
    </citation>
    <scope>NUCLEOTIDE SEQUENCE [LARGE SCALE GENOMIC DNA]</scope>
    <source>
        <strain evidence="3 4">HSC-2F05</strain>
    </source>
</reference>
<comment type="caution">
    <text evidence="3">The sequence shown here is derived from an EMBL/GenBank/DDBJ whole genome shotgun (WGS) entry which is preliminary data.</text>
</comment>
<keyword evidence="4" id="KW-1185">Reference proteome</keyword>
<dbReference type="Proteomes" id="UP001198602">
    <property type="component" value="Unassembled WGS sequence"/>
</dbReference>
<evidence type="ECO:0000259" key="2">
    <source>
        <dbReference type="Pfam" id="PF03703"/>
    </source>
</evidence>
<evidence type="ECO:0000313" key="4">
    <source>
        <dbReference type="Proteomes" id="UP001198602"/>
    </source>
</evidence>
<gene>
    <name evidence="3" type="ORF">LE190_20665</name>
</gene>
<evidence type="ECO:0000256" key="1">
    <source>
        <dbReference type="SAM" id="Phobius"/>
    </source>
</evidence>
<dbReference type="EMBL" id="JAHYBX010000013">
    <property type="protein sequence ID" value="MCA1858322.1"/>
    <property type="molecule type" value="Genomic_DNA"/>
</dbReference>
<feature type="domain" description="YdbS-like PH" evidence="2">
    <location>
        <begin position="51"/>
        <end position="125"/>
    </location>
</feature>
<keyword evidence="1" id="KW-1133">Transmembrane helix</keyword>
<protein>
    <submittedName>
        <fullName evidence="3">PH domain-containing protein</fullName>
    </submittedName>
</protein>
<proteinExistence type="predicted"/>
<name>A0ABS7YH37_9BURK</name>
<dbReference type="InterPro" id="IPR005182">
    <property type="entry name" value="YdbS-like_PH"/>
</dbReference>
<dbReference type="Pfam" id="PF03703">
    <property type="entry name" value="bPH_2"/>
    <property type="match status" value="1"/>
</dbReference>
<dbReference type="PANTHER" id="PTHR34473">
    <property type="entry name" value="UPF0699 TRANSMEMBRANE PROTEIN YDBS"/>
    <property type="match status" value="1"/>
</dbReference>
<dbReference type="PANTHER" id="PTHR34473:SF2">
    <property type="entry name" value="UPF0699 TRANSMEMBRANE PROTEIN YDBT"/>
    <property type="match status" value="1"/>
</dbReference>
<feature type="transmembrane region" description="Helical" evidence="1">
    <location>
        <begin position="24"/>
        <end position="49"/>
    </location>
</feature>
<accession>A0ABS7YH37</accession>